<dbReference type="OrthoDB" id="8019713at2"/>
<evidence type="ECO:0000313" key="1">
    <source>
        <dbReference type="EMBL" id="ANY84549.1"/>
    </source>
</evidence>
<gene>
    <name evidence="1" type="ORF">BB934_40905</name>
</gene>
<organism evidence="1">
    <name type="scientific">Microvirga ossetica</name>
    <dbReference type="NCBI Taxonomy" id="1882682"/>
    <lineage>
        <taxon>Bacteria</taxon>
        <taxon>Pseudomonadati</taxon>
        <taxon>Pseudomonadota</taxon>
        <taxon>Alphaproteobacteria</taxon>
        <taxon>Hyphomicrobiales</taxon>
        <taxon>Methylobacteriaceae</taxon>
        <taxon>Microvirga</taxon>
    </lineage>
</organism>
<proteinExistence type="predicted"/>
<dbReference type="KEGG" id="moc:BB934_40905"/>
<keyword evidence="1" id="KW-0614">Plasmid</keyword>
<dbReference type="RefSeq" id="WP_099515425.1">
    <property type="nucleotide sequence ID" value="NZ_CP016619.1"/>
</dbReference>
<protein>
    <submittedName>
        <fullName evidence="1">Uncharacterized protein</fullName>
    </submittedName>
</protein>
<dbReference type="AlphaFoldDB" id="A0A1B2EX55"/>
<geneLocation type="plasmid" evidence="1">
    <name>unnamed2</name>
</geneLocation>
<accession>A0A1B2EX55</accession>
<dbReference type="EMBL" id="CP016619">
    <property type="protein sequence ID" value="ANY84549.1"/>
    <property type="molecule type" value="Genomic_DNA"/>
</dbReference>
<sequence length="70" mass="7763">MEDGLISRQLFASLEVDAMLDDHSGFPFHSFLASALLVRLDQDADFAADLAEWHNEKLYGGSRGTRRPGP</sequence>
<reference evidence="1" key="1">
    <citation type="submission" date="2016-07" db="EMBL/GenBank/DDBJ databases">
        <title>Microvirga ossetica sp. nov. a new species of rhizobia isolated from root nodules of the legume species Vicia alpestris Steven originated from North Ossetia region in the Caucasus.</title>
        <authorList>
            <person name="Safronova V.I."/>
            <person name="Kuznetsova I.G."/>
            <person name="Sazanova A.L."/>
            <person name="Belimov A."/>
            <person name="Andronov E."/>
            <person name="Osledkin Y.S."/>
            <person name="Onishchuk O.P."/>
            <person name="Kurchak O.N."/>
            <person name="Shaposhnikov A.I."/>
            <person name="Willems A."/>
            <person name="Tikhonovich I.A."/>
        </authorList>
    </citation>
    <scope>NUCLEOTIDE SEQUENCE [LARGE SCALE GENOMIC DNA]</scope>
    <source>
        <strain evidence="1">V5/3M</strain>
        <plasmid evidence="1">unnamed2</plasmid>
    </source>
</reference>
<name>A0A1B2EX55_9HYPH</name>